<evidence type="ECO:0000313" key="2">
    <source>
        <dbReference type="Proteomes" id="UP000095651"/>
    </source>
</evidence>
<proteinExistence type="predicted"/>
<dbReference type="Gene3D" id="1.10.10.10">
    <property type="entry name" value="Winged helix-like DNA-binding domain superfamily/Winged helix DNA-binding domain"/>
    <property type="match status" value="1"/>
</dbReference>
<gene>
    <name evidence="1" type="ORF">ERS852407_01716</name>
</gene>
<dbReference type="InterPro" id="IPR036388">
    <property type="entry name" value="WH-like_DNA-bd_sf"/>
</dbReference>
<dbReference type="InterPro" id="IPR013324">
    <property type="entry name" value="RNA_pol_sigma_r3/r4-like"/>
</dbReference>
<dbReference type="RefSeq" id="WP_055654192.1">
    <property type="nucleotide sequence ID" value="NZ_CABIXC010000003.1"/>
</dbReference>
<dbReference type="EMBL" id="CYZE01000003">
    <property type="protein sequence ID" value="CUO04065.1"/>
    <property type="molecule type" value="Genomic_DNA"/>
</dbReference>
<dbReference type="Proteomes" id="UP000095651">
    <property type="component" value="Unassembled WGS sequence"/>
</dbReference>
<organism evidence="1 2">
    <name type="scientific">Hungatella hathewayi</name>
    <dbReference type="NCBI Taxonomy" id="154046"/>
    <lineage>
        <taxon>Bacteria</taxon>
        <taxon>Bacillati</taxon>
        <taxon>Bacillota</taxon>
        <taxon>Clostridia</taxon>
        <taxon>Lachnospirales</taxon>
        <taxon>Lachnospiraceae</taxon>
        <taxon>Hungatella</taxon>
    </lineage>
</organism>
<name>A0A174BWN6_9FIRM</name>
<dbReference type="SUPFAM" id="SSF88659">
    <property type="entry name" value="Sigma3 and sigma4 domains of RNA polymerase sigma factors"/>
    <property type="match status" value="1"/>
</dbReference>
<sequence length="146" mass="17242">MKVKKKDNIRYRFTGYVLAALKRAKRDYICREIKISNHESPLEKLLPESLCDITDSKPFLWEEAEQIPLIPDEVRQYMESQIGESGETALEALTDMEILVVFMKVFRQLTYQEIGRHLGMDYKKAGSVFNYAKKKMRKGWKIRNEF</sequence>
<evidence type="ECO:0000313" key="1">
    <source>
        <dbReference type="EMBL" id="CUO04065.1"/>
    </source>
</evidence>
<reference evidence="1 2" key="1">
    <citation type="submission" date="2015-09" db="EMBL/GenBank/DDBJ databases">
        <authorList>
            <consortium name="Pathogen Informatics"/>
        </authorList>
    </citation>
    <scope>NUCLEOTIDE SEQUENCE [LARGE SCALE GENOMIC DNA]</scope>
    <source>
        <strain evidence="1 2">2789STDY5608850</strain>
    </source>
</reference>
<protein>
    <submittedName>
        <fullName evidence="1">RNA polymerase sigma factor, sigma-70 family</fullName>
    </submittedName>
</protein>
<accession>A0A174BWN6</accession>
<dbReference type="AlphaFoldDB" id="A0A174BWN6"/>